<dbReference type="InterPro" id="IPR010270">
    <property type="entry name" value="Phage_P2_GpM"/>
</dbReference>
<keyword evidence="2" id="KW-1185">Reference proteome</keyword>
<accession>A0A923HIU3</accession>
<sequence length="236" mass="26181">MTRLSPAQQHYQRTVAAKAAATTVHGDVVTGSDYQLIFAKLITDKQRLKQIQSVQRKIETKRGMLLDYQPWIDGALSAGLGGKDDVLTTVMIWHIDTGEFARALQIAEYVIAHNLPLPDQYQRDAPTLLLDEIPDAYLQEVAQGTALDAAAIDILQRVDQLTTGKDAPDQARAKLHKALAYAYIAQSSDDELTPEQLPTAQTAMTHLLRALDLFNGIGVKKDIERLERRIKKATPE</sequence>
<gene>
    <name evidence="1" type="ORF">H8K32_00145</name>
</gene>
<comment type="caution">
    <text evidence="1">The sequence shown here is derived from an EMBL/GenBank/DDBJ whole genome shotgun (WGS) entry which is preliminary data.</text>
</comment>
<dbReference type="EMBL" id="JACOFV010000001">
    <property type="protein sequence ID" value="MBC3860496.1"/>
    <property type="molecule type" value="Genomic_DNA"/>
</dbReference>
<evidence type="ECO:0000313" key="1">
    <source>
        <dbReference type="EMBL" id="MBC3860496.1"/>
    </source>
</evidence>
<dbReference type="AlphaFoldDB" id="A0A923HIU3"/>
<name>A0A923HIU3_9BURK</name>
<dbReference type="GO" id="GO:0003677">
    <property type="term" value="F:DNA binding"/>
    <property type="evidence" value="ECO:0007669"/>
    <property type="project" value="InterPro"/>
</dbReference>
<dbReference type="GO" id="GO:0004519">
    <property type="term" value="F:endonuclease activity"/>
    <property type="evidence" value="ECO:0007669"/>
    <property type="project" value="InterPro"/>
</dbReference>
<protein>
    <submittedName>
        <fullName evidence="1">Integrase</fullName>
    </submittedName>
</protein>
<dbReference type="Proteomes" id="UP000634011">
    <property type="component" value="Unassembled WGS sequence"/>
</dbReference>
<reference evidence="1" key="1">
    <citation type="submission" date="2020-08" db="EMBL/GenBank/DDBJ databases">
        <title>Novel species isolated from subtropical streams in China.</title>
        <authorList>
            <person name="Lu H."/>
        </authorList>
    </citation>
    <scope>NUCLEOTIDE SEQUENCE</scope>
    <source>
        <strain evidence="1">KACC 12607</strain>
    </source>
</reference>
<evidence type="ECO:0000313" key="2">
    <source>
        <dbReference type="Proteomes" id="UP000634011"/>
    </source>
</evidence>
<proteinExistence type="predicted"/>
<organism evidence="1 2">
    <name type="scientific">Undibacterium jejuense</name>
    <dbReference type="NCBI Taxonomy" id="1344949"/>
    <lineage>
        <taxon>Bacteria</taxon>
        <taxon>Pseudomonadati</taxon>
        <taxon>Pseudomonadota</taxon>
        <taxon>Betaproteobacteria</taxon>
        <taxon>Burkholderiales</taxon>
        <taxon>Oxalobacteraceae</taxon>
        <taxon>Undibacterium</taxon>
    </lineage>
</organism>
<dbReference type="Pfam" id="PF05944">
    <property type="entry name" value="Phage_term_smal"/>
    <property type="match status" value="1"/>
</dbReference>
<dbReference type="RefSeq" id="WP_186910445.1">
    <property type="nucleotide sequence ID" value="NZ_JACOFV010000001.1"/>
</dbReference>